<keyword evidence="2" id="KW-0812">Transmembrane</keyword>
<feature type="region of interest" description="Disordered" evidence="1">
    <location>
        <begin position="182"/>
        <end position="243"/>
    </location>
</feature>
<dbReference type="Gene3D" id="1.20.1070.10">
    <property type="entry name" value="Rhodopsin 7-helix transmembrane proteins"/>
    <property type="match status" value="1"/>
</dbReference>
<proteinExistence type="predicted"/>
<protein>
    <submittedName>
        <fullName evidence="3">Uncharacterized protein</fullName>
    </submittedName>
</protein>
<accession>A0A8S3VC78</accession>
<keyword evidence="2" id="KW-0472">Membrane</keyword>
<evidence type="ECO:0000313" key="3">
    <source>
        <dbReference type="EMBL" id="CAG2255353.1"/>
    </source>
</evidence>
<dbReference type="Proteomes" id="UP000683360">
    <property type="component" value="Unassembled WGS sequence"/>
</dbReference>
<dbReference type="Pfam" id="PF14774">
    <property type="entry name" value="FAM177"/>
    <property type="match status" value="2"/>
</dbReference>
<evidence type="ECO:0000256" key="2">
    <source>
        <dbReference type="SAM" id="Phobius"/>
    </source>
</evidence>
<dbReference type="PANTHER" id="PTHR31206:SF1">
    <property type="entry name" value="LP10445P"/>
    <property type="match status" value="1"/>
</dbReference>
<dbReference type="PANTHER" id="PTHR31206">
    <property type="entry name" value="LP10445P"/>
    <property type="match status" value="1"/>
</dbReference>
<evidence type="ECO:0000256" key="1">
    <source>
        <dbReference type="SAM" id="MobiDB-lite"/>
    </source>
</evidence>
<dbReference type="InterPro" id="IPR028260">
    <property type="entry name" value="FAM177"/>
</dbReference>
<dbReference type="AlphaFoldDB" id="A0A8S3VC78"/>
<evidence type="ECO:0000313" key="4">
    <source>
        <dbReference type="Proteomes" id="UP000683360"/>
    </source>
</evidence>
<feature type="transmembrane region" description="Helical" evidence="2">
    <location>
        <begin position="22"/>
        <end position="46"/>
    </location>
</feature>
<feature type="transmembrane region" description="Helical" evidence="2">
    <location>
        <begin position="53"/>
        <end position="74"/>
    </location>
</feature>
<name>A0A8S3VC78_MYTED</name>
<organism evidence="3 4">
    <name type="scientific">Mytilus edulis</name>
    <name type="common">Blue mussel</name>
    <dbReference type="NCBI Taxonomy" id="6550"/>
    <lineage>
        <taxon>Eukaryota</taxon>
        <taxon>Metazoa</taxon>
        <taxon>Spiralia</taxon>
        <taxon>Lophotrochozoa</taxon>
        <taxon>Mollusca</taxon>
        <taxon>Bivalvia</taxon>
        <taxon>Autobranchia</taxon>
        <taxon>Pteriomorphia</taxon>
        <taxon>Mytilida</taxon>
        <taxon>Mytiloidea</taxon>
        <taxon>Mytilidae</taxon>
        <taxon>Mytilinae</taxon>
        <taxon>Mytilus</taxon>
    </lineage>
</organism>
<dbReference type="OrthoDB" id="45963at2759"/>
<keyword evidence="2" id="KW-1133">Transmembrane helix</keyword>
<sequence length="243" mass="28174">MMNSSHNISDNCRVTRHLPDNWIVFAGFTITIYVTVVNVLLVFIFLKKKNLSSVSILLAALALTDALTSLGIFIPDFAVYTFAEVTFTEGNMKYPFCLCTEFTDISLQEGQKKKKKQPRRILHFSDGILEEYSTDEEDENPPQPVVDTVVADTCGEHLAWFFGITTPKYQYAIDEYYRLKEEEEREKKQDEKRRQRMEEEKLSHVEVDTKMPLNEQSITETSDIKVEVLKTDNQSDSQKEEKY</sequence>
<reference evidence="3" key="1">
    <citation type="submission" date="2021-03" db="EMBL/GenBank/DDBJ databases">
        <authorList>
            <person name="Bekaert M."/>
        </authorList>
    </citation>
    <scope>NUCLEOTIDE SEQUENCE</scope>
</reference>
<comment type="caution">
    <text evidence="3">The sequence shown here is derived from an EMBL/GenBank/DDBJ whole genome shotgun (WGS) entry which is preliminary data.</text>
</comment>
<dbReference type="EMBL" id="CAJPWZ010003265">
    <property type="protein sequence ID" value="CAG2255353.1"/>
    <property type="molecule type" value="Genomic_DNA"/>
</dbReference>
<keyword evidence="4" id="KW-1185">Reference proteome</keyword>
<gene>
    <name evidence="3" type="ORF">MEDL_66781</name>
</gene>
<feature type="compositionally biased region" description="Basic and acidic residues" evidence="1">
    <location>
        <begin position="182"/>
        <end position="209"/>
    </location>
</feature>